<dbReference type="EMBL" id="KV878128">
    <property type="protein sequence ID" value="OJJ01475.1"/>
    <property type="molecule type" value="Genomic_DNA"/>
</dbReference>
<dbReference type="RefSeq" id="XP_040667237.1">
    <property type="nucleotide sequence ID" value="XM_040818752.1"/>
</dbReference>
<organism evidence="1 2">
    <name type="scientific">Aspergillus versicolor CBS 583.65</name>
    <dbReference type="NCBI Taxonomy" id="1036611"/>
    <lineage>
        <taxon>Eukaryota</taxon>
        <taxon>Fungi</taxon>
        <taxon>Dikarya</taxon>
        <taxon>Ascomycota</taxon>
        <taxon>Pezizomycotina</taxon>
        <taxon>Eurotiomycetes</taxon>
        <taxon>Eurotiomycetidae</taxon>
        <taxon>Eurotiales</taxon>
        <taxon>Aspergillaceae</taxon>
        <taxon>Aspergillus</taxon>
        <taxon>Aspergillus subgen. Nidulantes</taxon>
    </lineage>
</organism>
<evidence type="ECO:0000313" key="2">
    <source>
        <dbReference type="Proteomes" id="UP000184073"/>
    </source>
</evidence>
<dbReference type="VEuPathDB" id="FungiDB:ASPVEDRAFT_90891"/>
<protein>
    <submittedName>
        <fullName evidence="1">Uncharacterized protein</fullName>
    </submittedName>
</protein>
<dbReference type="OrthoDB" id="2967263at2759"/>
<dbReference type="AlphaFoldDB" id="A0A1L9PJ50"/>
<keyword evidence="2" id="KW-1185">Reference proteome</keyword>
<dbReference type="Proteomes" id="UP000184073">
    <property type="component" value="Unassembled WGS sequence"/>
</dbReference>
<dbReference type="SUPFAM" id="SSF55144">
    <property type="entry name" value="LigT-like"/>
    <property type="match status" value="1"/>
</dbReference>
<dbReference type="GeneID" id="63734263"/>
<feature type="non-terminal residue" evidence="1">
    <location>
        <position position="319"/>
    </location>
</feature>
<proteinExistence type="predicted"/>
<name>A0A1L9PJ50_ASPVE</name>
<gene>
    <name evidence="1" type="ORF">ASPVEDRAFT_90891</name>
</gene>
<accession>A0A1L9PJ50</accession>
<evidence type="ECO:0000313" key="1">
    <source>
        <dbReference type="EMBL" id="OJJ01475.1"/>
    </source>
</evidence>
<reference evidence="2" key="1">
    <citation type="journal article" date="2017" name="Genome Biol.">
        <title>Comparative genomics reveals high biological diversity and specific adaptations in the industrially and medically important fungal genus Aspergillus.</title>
        <authorList>
            <person name="de Vries R.P."/>
            <person name="Riley R."/>
            <person name="Wiebenga A."/>
            <person name="Aguilar-Osorio G."/>
            <person name="Amillis S."/>
            <person name="Uchima C.A."/>
            <person name="Anderluh G."/>
            <person name="Asadollahi M."/>
            <person name="Askin M."/>
            <person name="Barry K."/>
            <person name="Battaglia E."/>
            <person name="Bayram O."/>
            <person name="Benocci T."/>
            <person name="Braus-Stromeyer S.A."/>
            <person name="Caldana C."/>
            <person name="Canovas D."/>
            <person name="Cerqueira G.C."/>
            <person name="Chen F."/>
            <person name="Chen W."/>
            <person name="Choi C."/>
            <person name="Clum A."/>
            <person name="Dos Santos R.A."/>
            <person name="Damasio A.R."/>
            <person name="Diallinas G."/>
            <person name="Emri T."/>
            <person name="Fekete E."/>
            <person name="Flipphi M."/>
            <person name="Freyberg S."/>
            <person name="Gallo A."/>
            <person name="Gournas C."/>
            <person name="Habgood R."/>
            <person name="Hainaut M."/>
            <person name="Harispe M.L."/>
            <person name="Henrissat B."/>
            <person name="Hilden K.S."/>
            <person name="Hope R."/>
            <person name="Hossain A."/>
            <person name="Karabika E."/>
            <person name="Karaffa L."/>
            <person name="Karanyi Z."/>
            <person name="Krasevec N."/>
            <person name="Kuo A."/>
            <person name="Kusch H."/>
            <person name="LaButti K."/>
            <person name="Lagendijk E.L."/>
            <person name="Lapidus A."/>
            <person name="Levasseur A."/>
            <person name="Lindquist E."/>
            <person name="Lipzen A."/>
            <person name="Logrieco A.F."/>
            <person name="MacCabe A."/>
            <person name="Maekelae M.R."/>
            <person name="Malavazi I."/>
            <person name="Melin P."/>
            <person name="Meyer V."/>
            <person name="Mielnichuk N."/>
            <person name="Miskei M."/>
            <person name="Molnar A.P."/>
            <person name="Mule G."/>
            <person name="Ngan C.Y."/>
            <person name="Orejas M."/>
            <person name="Orosz E."/>
            <person name="Ouedraogo J.P."/>
            <person name="Overkamp K.M."/>
            <person name="Park H.-S."/>
            <person name="Perrone G."/>
            <person name="Piumi F."/>
            <person name="Punt P.J."/>
            <person name="Ram A.F."/>
            <person name="Ramon A."/>
            <person name="Rauscher S."/>
            <person name="Record E."/>
            <person name="Riano-Pachon D.M."/>
            <person name="Robert V."/>
            <person name="Roehrig J."/>
            <person name="Ruller R."/>
            <person name="Salamov A."/>
            <person name="Salih N.S."/>
            <person name="Samson R.A."/>
            <person name="Sandor E."/>
            <person name="Sanguinetti M."/>
            <person name="Schuetze T."/>
            <person name="Sepcic K."/>
            <person name="Shelest E."/>
            <person name="Sherlock G."/>
            <person name="Sophianopoulou V."/>
            <person name="Squina F.M."/>
            <person name="Sun H."/>
            <person name="Susca A."/>
            <person name="Todd R.B."/>
            <person name="Tsang A."/>
            <person name="Unkles S.E."/>
            <person name="van de Wiele N."/>
            <person name="van Rossen-Uffink D."/>
            <person name="Oliveira J.V."/>
            <person name="Vesth T.C."/>
            <person name="Visser J."/>
            <person name="Yu J.-H."/>
            <person name="Zhou M."/>
            <person name="Andersen M.R."/>
            <person name="Archer D.B."/>
            <person name="Baker S.E."/>
            <person name="Benoit I."/>
            <person name="Brakhage A.A."/>
            <person name="Braus G.H."/>
            <person name="Fischer R."/>
            <person name="Frisvad J.C."/>
            <person name="Goldman G.H."/>
            <person name="Houbraken J."/>
            <person name="Oakley B."/>
            <person name="Pocsi I."/>
            <person name="Scazzocchio C."/>
            <person name="Seiboth B."/>
            <person name="vanKuyk P.A."/>
            <person name="Wortman J."/>
            <person name="Dyer P.S."/>
            <person name="Grigoriev I.V."/>
        </authorList>
    </citation>
    <scope>NUCLEOTIDE SEQUENCE [LARGE SCALE GENOMIC DNA]</scope>
    <source>
        <strain evidence="2">CBS 583.65</strain>
    </source>
</reference>
<dbReference type="STRING" id="1036611.A0A1L9PJ50"/>
<feature type="non-terminal residue" evidence="1">
    <location>
        <position position="1"/>
    </location>
</feature>
<sequence>AMTLSSSDLPEAVINPFDQLVFDCQNSPNKIQARYETHRTNRNAQSREKLLHEKFPGWNIDEILSKLVEQSKAPTEDVFADHRHNLNLYARPPKHIKELVAELQHEIRDVAPTIWFSPLESLHITTLEIASSRTQEEINALAAQLLQDGTALKLVNYPSEHHRARLVKPILSYDASAMALSFLPAADEPTATSGTTDKKQYDDSYTYHNLRRDLAAQVLRSGIGLAARYVVPSAHVTIARFISQDGFLRDGEAIDKDRVVALVERIEKINVMLRERYWPGGSEVQDMPVKGEWVIGQEQGLELNKGTSWYGGGEKVLIG</sequence>
<dbReference type="InterPro" id="IPR009097">
    <property type="entry name" value="Cyclic_Pdiesterase"/>
</dbReference>